<name>W1Q709_OGAPD</name>
<dbReference type="GO" id="GO:2000144">
    <property type="term" value="P:positive regulation of DNA-templated transcription initiation"/>
    <property type="evidence" value="ECO:0007669"/>
    <property type="project" value="EnsemblFungi"/>
</dbReference>
<dbReference type="GO" id="GO:0042802">
    <property type="term" value="F:identical protein binding"/>
    <property type="evidence" value="ECO:0007669"/>
    <property type="project" value="EnsemblFungi"/>
</dbReference>
<evidence type="ECO:0000256" key="8">
    <source>
        <dbReference type="SAM" id="MobiDB-lite"/>
    </source>
</evidence>
<dbReference type="InterPro" id="IPR016024">
    <property type="entry name" value="ARM-type_fold"/>
</dbReference>
<evidence type="ECO:0000256" key="7">
    <source>
        <dbReference type="ARBA" id="ARBA00093655"/>
    </source>
</evidence>
<comment type="caution">
    <text evidence="10">The sequence shown here is derived from an EMBL/GenBank/DDBJ whole genome shotgun (WGS) entry which is preliminary data.</text>
</comment>
<evidence type="ECO:0000256" key="4">
    <source>
        <dbReference type="ARBA" id="ARBA00023163"/>
    </source>
</evidence>
<feature type="region of interest" description="Disordered" evidence="8">
    <location>
        <begin position="435"/>
        <end position="461"/>
    </location>
</feature>
<dbReference type="HOGENOM" id="CLU_021711_3_0_1"/>
<dbReference type="GO" id="GO:0046695">
    <property type="term" value="C:SLIK (SAGA-like) complex"/>
    <property type="evidence" value="ECO:0007669"/>
    <property type="project" value="EnsemblFungi"/>
</dbReference>
<dbReference type="GO" id="GO:0003743">
    <property type="term" value="F:translation initiation factor activity"/>
    <property type="evidence" value="ECO:0007669"/>
    <property type="project" value="UniProtKB-KW"/>
</dbReference>
<dbReference type="GO" id="GO:0003682">
    <property type="term" value="F:chromatin binding"/>
    <property type="evidence" value="ECO:0007669"/>
    <property type="project" value="EnsemblFungi"/>
</dbReference>
<evidence type="ECO:0000256" key="3">
    <source>
        <dbReference type="ARBA" id="ARBA00023015"/>
    </source>
</evidence>
<dbReference type="InterPro" id="IPR004823">
    <property type="entry name" value="TAF_TATA-bd_Histone-like_dom"/>
</dbReference>
<dbReference type="Proteomes" id="UP000008673">
    <property type="component" value="Unassembled WGS sequence"/>
</dbReference>
<comment type="similarity">
    <text evidence="2">Belongs to the TAF6 family.</text>
</comment>
<evidence type="ECO:0000256" key="1">
    <source>
        <dbReference type="ARBA" id="ARBA00004123"/>
    </source>
</evidence>
<dbReference type="FunFam" id="1.25.40.770:FF:000001">
    <property type="entry name" value="Transcription initiation factor TFIID subunit 6"/>
    <property type="match status" value="1"/>
</dbReference>
<protein>
    <recommendedName>
        <fullName evidence="6">TBP-associated factor 6</fullName>
    </recommendedName>
    <alternativeName>
        <fullName evidence="7">Transcription initiation factor TFIID subunit 6</fullName>
    </alternativeName>
</protein>
<keyword evidence="3" id="KW-0805">Transcription regulation</keyword>
<evidence type="ECO:0000256" key="6">
    <source>
        <dbReference type="ARBA" id="ARBA00076308"/>
    </source>
</evidence>
<evidence type="ECO:0000259" key="9">
    <source>
        <dbReference type="SMART" id="SM00803"/>
    </source>
</evidence>
<dbReference type="STRING" id="871575.W1Q709"/>
<dbReference type="CDD" id="cd08050">
    <property type="entry name" value="TAF6C"/>
    <property type="match status" value="1"/>
</dbReference>
<evidence type="ECO:0000313" key="11">
    <source>
        <dbReference type="Proteomes" id="UP000008673"/>
    </source>
</evidence>
<dbReference type="PANTHER" id="PTHR10221:SF9">
    <property type="entry name" value="TRANSCRIPTION INITIATION FACTOR TFIID SUBUNIT 6"/>
    <property type="match status" value="1"/>
</dbReference>
<dbReference type="GeneID" id="25772140"/>
<dbReference type="RefSeq" id="XP_013932478.1">
    <property type="nucleotide sequence ID" value="XM_014077003.1"/>
</dbReference>
<dbReference type="GO" id="GO:0003713">
    <property type="term" value="F:transcription coactivator activity"/>
    <property type="evidence" value="ECO:0007669"/>
    <property type="project" value="TreeGrafter"/>
</dbReference>
<dbReference type="KEGG" id="opa:HPODL_02688"/>
<dbReference type="GO" id="GO:0046982">
    <property type="term" value="F:protein heterodimerization activity"/>
    <property type="evidence" value="ECO:0007669"/>
    <property type="project" value="InterPro"/>
</dbReference>
<dbReference type="SUPFAM" id="SSF47113">
    <property type="entry name" value="Histone-fold"/>
    <property type="match status" value="1"/>
</dbReference>
<dbReference type="InterPro" id="IPR046344">
    <property type="entry name" value="TAF6_C_sf"/>
</dbReference>
<dbReference type="SUPFAM" id="SSF48371">
    <property type="entry name" value="ARM repeat"/>
    <property type="match status" value="1"/>
</dbReference>
<dbReference type="GO" id="GO:0006325">
    <property type="term" value="P:chromatin organization"/>
    <property type="evidence" value="ECO:0007669"/>
    <property type="project" value="EnsemblFungi"/>
</dbReference>
<dbReference type="PANTHER" id="PTHR10221">
    <property type="entry name" value="TRANSCRIPTION INITIATION FACTOR TFIID SUBUNIT 6"/>
    <property type="match status" value="1"/>
</dbReference>
<dbReference type="GO" id="GO:0061629">
    <property type="term" value="F:RNA polymerase II-specific DNA-binding transcription factor binding"/>
    <property type="evidence" value="ECO:0007669"/>
    <property type="project" value="EnsemblFungi"/>
</dbReference>
<accession>W1Q709</accession>
<dbReference type="eggNOG" id="KOG2549">
    <property type="taxonomic scope" value="Eukaryota"/>
</dbReference>
<sequence length="499" mass="55719">MSSATGNNTARIPTSHTLWSPYDTVRDAAESLGLSSQLTEDVAKNLAMDVEYRIHEILEQALKFMRHGKRKILTVSDVDRAMKVLNLEPLYGYDVSRPLVFKEAMVGPGQTLYYVDDDDVEFEKLINQSLPKVPRFTSFTAHWLAIEGVQPTIPQNPNPAEIKQLPPNQRGSVDNILSLNNDDVSLSTNPSNGLTTVEQNSQGRKKDLDVKPLVKHMLSKELQLYFDKSVAALLDETNESLRAAALESLEADPGLHQLVPYFIQFVAETITHNLKNPTILTTMLMVIYSLLSNKSIFLDPYIHAIMPCILTLLLAKKIGARSESEDDREQFRIRELAASLLQRIMREYGSSYTTLKPRITRTLLRAFLSSATKSSIGTQFGAMKGMKSLGKEVIRIIMVGNLKSWSTSILEGLDENSTSYKILIENVMGCLSTMTDDGKLSKPSTTEGDNESNPRELGDDEMQKLRDRLGDILAKEVASQPNAREIYGGIFFRGIMRGL</sequence>
<dbReference type="Gene3D" id="1.10.20.10">
    <property type="entry name" value="Histone, subunit A"/>
    <property type="match status" value="1"/>
</dbReference>
<dbReference type="GO" id="GO:0000124">
    <property type="term" value="C:SAGA complex"/>
    <property type="evidence" value="ECO:0007669"/>
    <property type="project" value="EnsemblFungi"/>
</dbReference>
<dbReference type="AlphaFoldDB" id="W1Q709"/>
<dbReference type="GO" id="GO:0005669">
    <property type="term" value="C:transcription factor TFIID complex"/>
    <property type="evidence" value="ECO:0007669"/>
    <property type="project" value="EnsemblFungi"/>
</dbReference>
<dbReference type="InterPro" id="IPR011442">
    <property type="entry name" value="TAF6_C"/>
</dbReference>
<dbReference type="GO" id="GO:0051123">
    <property type="term" value="P:RNA polymerase II preinitiation complex assembly"/>
    <property type="evidence" value="ECO:0007669"/>
    <property type="project" value="EnsemblFungi"/>
</dbReference>
<dbReference type="Gene3D" id="1.25.40.770">
    <property type="entry name" value="TAF6, C-terminal HEAT repeat domain"/>
    <property type="match status" value="1"/>
</dbReference>
<gene>
    <name evidence="10" type="ORF">HPODL_02688</name>
</gene>
<keyword evidence="11" id="KW-1185">Reference proteome</keyword>
<keyword evidence="4" id="KW-0804">Transcription</keyword>
<dbReference type="OrthoDB" id="361039at2759"/>
<dbReference type="EMBL" id="AEOI02000010">
    <property type="protein sequence ID" value="ESW96048.1"/>
    <property type="molecule type" value="Genomic_DNA"/>
</dbReference>
<proteinExistence type="inferred from homology"/>
<dbReference type="CDD" id="cd22931">
    <property type="entry name" value="HFD_TAF6"/>
    <property type="match status" value="1"/>
</dbReference>
<dbReference type="Pfam" id="PF02969">
    <property type="entry name" value="TAF"/>
    <property type="match status" value="1"/>
</dbReference>
<organism evidence="10 11">
    <name type="scientific">Ogataea parapolymorpha (strain ATCC 26012 / BCRC 20466 / JCM 22074 / NRRL Y-7560 / DL-1)</name>
    <name type="common">Yeast</name>
    <name type="synonym">Hansenula polymorpha</name>
    <dbReference type="NCBI Taxonomy" id="871575"/>
    <lineage>
        <taxon>Eukaryota</taxon>
        <taxon>Fungi</taxon>
        <taxon>Dikarya</taxon>
        <taxon>Ascomycota</taxon>
        <taxon>Saccharomycotina</taxon>
        <taxon>Pichiomycetes</taxon>
        <taxon>Pichiales</taxon>
        <taxon>Pichiaceae</taxon>
        <taxon>Ogataea</taxon>
    </lineage>
</organism>
<feature type="domain" description="TATA box binding protein associated factor (TAF) histone-like fold" evidence="9">
    <location>
        <begin position="18"/>
        <end position="83"/>
    </location>
</feature>
<dbReference type="OMA" id="YFVQFIA"/>
<dbReference type="SMART" id="SM00803">
    <property type="entry name" value="TAF"/>
    <property type="match status" value="1"/>
</dbReference>
<feature type="compositionally biased region" description="Basic and acidic residues" evidence="8">
    <location>
        <begin position="452"/>
        <end position="461"/>
    </location>
</feature>
<dbReference type="GO" id="GO:0005829">
    <property type="term" value="C:cytosol"/>
    <property type="evidence" value="ECO:0007669"/>
    <property type="project" value="EnsemblFungi"/>
</dbReference>
<dbReference type="GO" id="GO:0016251">
    <property type="term" value="F:RNA polymerase II general transcription initiation factor activity"/>
    <property type="evidence" value="ECO:0007669"/>
    <property type="project" value="InterPro"/>
</dbReference>
<dbReference type="InterPro" id="IPR009072">
    <property type="entry name" value="Histone-fold"/>
</dbReference>
<comment type="subcellular location">
    <subcellularLocation>
        <location evidence="1">Nucleus</location>
    </subcellularLocation>
</comment>
<dbReference type="FunFam" id="1.10.20.10:FF:000033">
    <property type="entry name" value="Transcription initiation factor TFIID complex subunit"/>
    <property type="match status" value="1"/>
</dbReference>
<evidence type="ECO:0000256" key="2">
    <source>
        <dbReference type="ARBA" id="ARBA00007688"/>
    </source>
</evidence>
<dbReference type="GO" id="GO:0045944">
    <property type="term" value="P:positive regulation of transcription by RNA polymerase II"/>
    <property type="evidence" value="ECO:0007669"/>
    <property type="project" value="EnsemblFungi"/>
</dbReference>
<reference evidence="10 11" key="1">
    <citation type="journal article" date="2013" name="BMC Genomics">
        <title>Genome sequence and analysis of methylotrophic yeast Hansenula polymorpha DL1.</title>
        <authorList>
            <person name="Ravin N.V."/>
            <person name="Eldarov M.A."/>
            <person name="Kadnikov V.V."/>
            <person name="Beletsky A.V."/>
            <person name="Schneider J."/>
            <person name="Mardanova E.S."/>
            <person name="Smekalova E.M."/>
            <person name="Zvereva M.I."/>
            <person name="Dontsova O.A."/>
            <person name="Mardanov A.V."/>
            <person name="Skryabin K.G."/>
        </authorList>
    </citation>
    <scope>NUCLEOTIDE SEQUENCE [LARGE SCALE GENOMIC DNA]</scope>
    <source>
        <strain evidence="11">ATCC 26012 / BCRC 20466 / JCM 22074 / NRRL Y-7560 / DL-1</strain>
    </source>
</reference>
<dbReference type="InterPro" id="IPR037796">
    <property type="entry name" value="TAF6"/>
</dbReference>
<keyword evidence="5" id="KW-0539">Nucleus</keyword>
<dbReference type="Pfam" id="PF07571">
    <property type="entry name" value="TAF6_C"/>
    <property type="match status" value="1"/>
</dbReference>
<evidence type="ECO:0000256" key="5">
    <source>
        <dbReference type="ARBA" id="ARBA00023242"/>
    </source>
</evidence>
<evidence type="ECO:0000313" key="10">
    <source>
        <dbReference type="EMBL" id="ESW96048.1"/>
    </source>
</evidence>